<dbReference type="InterPro" id="IPR027417">
    <property type="entry name" value="P-loop_NTPase"/>
</dbReference>
<dbReference type="GO" id="GO:0005525">
    <property type="term" value="F:GTP binding"/>
    <property type="evidence" value="ECO:0007669"/>
    <property type="project" value="UniProtKB-KW"/>
</dbReference>
<dbReference type="GO" id="GO:0003924">
    <property type="term" value="F:GTPase activity"/>
    <property type="evidence" value="ECO:0007669"/>
    <property type="project" value="InterPro"/>
</dbReference>
<evidence type="ECO:0000313" key="5">
    <source>
        <dbReference type="Proteomes" id="UP000023152"/>
    </source>
</evidence>
<dbReference type="EMBL" id="ASPP01023692">
    <property type="protein sequence ID" value="ETO10054.1"/>
    <property type="molecule type" value="Genomic_DNA"/>
</dbReference>
<organism evidence="4 5">
    <name type="scientific">Reticulomyxa filosa</name>
    <dbReference type="NCBI Taxonomy" id="46433"/>
    <lineage>
        <taxon>Eukaryota</taxon>
        <taxon>Sar</taxon>
        <taxon>Rhizaria</taxon>
        <taxon>Retaria</taxon>
        <taxon>Foraminifera</taxon>
        <taxon>Monothalamids</taxon>
        <taxon>Reticulomyxidae</taxon>
        <taxon>Reticulomyxa</taxon>
    </lineage>
</organism>
<gene>
    <name evidence="4" type="ORF">RFI_27323</name>
</gene>
<feature type="region of interest" description="Disordered" evidence="3">
    <location>
        <begin position="1"/>
        <end position="23"/>
    </location>
</feature>
<protein>
    <submittedName>
        <fullName evidence="4">Uncharacterized protein</fullName>
    </submittedName>
</protein>
<dbReference type="Pfam" id="PF00025">
    <property type="entry name" value="Arf"/>
    <property type="match status" value="1"/>
</dbReference>
<feature type="non-terminal residue" evidence="4">
    <location>
        <position position="1"/>
    </location>
</feature>
<name>X6M815_RETFI</name>
<keyword evidence="5" id="KW-1185">Reference proteome</keyword>
<dbReference type="Proteomes" id="UP000023152">
    <property type="component" value="Unassembled WGS sequence"/>
</dbReference>
<evidence type="ECO:0000256" key="3">
    <source>
        <dbReference type="SAM" id="MobiDB-lite"/>
    </source>
</evidence>
<reference evidence="4 5" key="1">
    <citation type="journal article" date="2013" name="Curr. Biol.">
        <title>The Genome of the Foraminiferan Reticulomyxa filosa.</title>
        <authorList>
            <person name="Glockner G."/>
            <person name="Hulsmann N."/>
            <person name="Schleicher M."/>
            <person name="Noegel A.A."/>
            <person name="Eichinger L."/>
            <person name="Gallinger C."/>
            <person name="Pawlowski J."/>
            <person name="Sierra R."/>
            <person name="Euteneuer U."/>
            <person name="Pillet L."/>
            <person name="Moustafa A."/>
            <person name="Platzer M."/>
            <person name="Groth M."/>
            <person name="Szafranski K."/>
            <person name="Schliwa M."/>
        </authorList>
    </citation>
    <scope>NUCLEOTIDE SEQUENCE [LARGE SCALE GENOMIC DNA]</scope>
</reference>
<keyword evidence="2" id="KW-0342">GTP-binding</keyword>
<sequence>NNNNNNNNNTNNTNNNDQYVGHSGGYVARHQDLQGVMTEKEIVDTLQLHQLLDNRSYCVLPCCAFDAVAIKKGYRWLKDTFKRMYGQTKGGSSHAVVSRNSDQLLKSSTLSSSPVARSKAQRSSLFRYSPVEKWRKNKRLSSGSVDNGTVSDEQPDEIDHSDDEDIPLDQMTRPIGALSAGNGIVAS</sequence>
<feature type="compositionally biased region" description="Low complexity" evidence="3">
    <location>
        <begin position="1"/>
        <end position="16"/>
    </location>
</feature>
<accession>X6M815</accession>
<evidence type="ECO:0000256" key="1">
    <source>
        <dbReference type="ARBA" id="ARBA00022741"/>
    </source>
</evidence>
<proteinExistence type="predicted"/>
<comment type="caution">
    <text evidence="4">The sequence shown here is derived from an EMBL/GenBank/DDBJ whole genome shotgun (WGS) entry which is preliminary data.</text>
</comment>
<evidence type="ECO:0000256" key="2">
    <source>
        <dbReference type="ARBA" id="ARBA00023134"/>
    </source>
</evidence>
<evidence type="ECO:0000313" key="4">
    <source>
        <dbReference type="EMBL" id="ETO10054.1"/>
    </source>
</evidence>
<feature type="region of interest" description="Disordered" evidence="3">
    <location>
        <begin position="138"/>
        <end position="187"/>
    </location>
</feature>
<dbReference type="AlphaFoldDB" id="X6M815"/>
<dbReference type="Gene3D" id="3.40.50.300">
    <property type="entry name" value="P-loop containing nucleotide triphosphate hydrolases"/>
    <property type="match status" value="1"/>
</dbReference>
<keyword evidence="1" id="KW-0547">Nucleotide-binding</keyword>
<feature type="compositionally biased region" description="Polar residues" evidence="3">
    <location>
        <begin position="140"/>
        <end position="152"/>
    </location>
</feature>
<dbReference type="InterPro" id="IPR006689">
    <property type="entry name" value="Small_GTPase_ARF/SAR"/>
</dbReference>
<feature type="compositionally biased region" description="Acidic residues" evidence="3">
    <location>
        <begin position="153"/>
        <end position="167"/>
    </location>
</feature>